<dbReference type="AlphaFoldDB" id="A0A699U9I6"/>
<reference evidence="1" key="1">
    <citation type="journal article" date="2019" name="Sci. Rep.">
        <title>Draft genome of Tanacetum cinerariifolium, the natural source of mosquito coil.</title>
        <authorList>
            <person name="Yamashiro T."/>
            <person name="Shiraishi A."/>
            <person name="Satake H."/>
            <person name="Nakayama K."/>
        </authorList>
    </citation>
    <scope>NUCLEOTIDE SEQUENCE</scope>
</reference>
<feature type="non-terminal residue" evidence="1">
    <location>
        <position position="1"/>
    </location>
</feature>
<evidence type="ECO:0000313" key="1">
    <source>
        <dbReference type="EMBL" id="GFD17898.1"/>
    </source>
</evidence>
<comment type="caution">
    <text evidence="1">The sequence shown here is derived from an EMBL/GenBank/DDBJ whole genome shotgun (WGS) entry which is preliminary data.</text>
</comment>
<proteinExistence type="predicted"/>
<name>A0A699U9I6_TANCI</name>
<organism evidence="1">
    <name type="scientific">Tanacetum cinerariifolium</name>
    <name type="common">Dalmatian daisy</name>
    <name type="synonym">Chrysanthemum cinerariifolium</name>
    <dbReference type="NCBI Taxonomy" id="118510"/>
    <lineage>
        <taxon>Eukaryota</taxon>
        <taxon>Viridiplantae</taxon>
        <taxon>Streptophyta</taxon>
        <taxon>Embryophyta</taxon>
        <taxon>Tracheophyta</taxon>
        <taxon>Spermatophyta</taxon>
        <taxon>Magnoliopsida</taxon>
        <taxon>eudicotyledons</taxon>
        <taxon>Gunneridae</taxon>
        <taxon>Pentapetalae</taxon>
        <taxon>asterids</taxon>
        <taxon>campanulids</taxon>
        <taxon>Asterales</taxon>
        <taxon>Asteraceae</taxon>
        <taxon>Asteroideae</taxon>
        <taxon>Anthemideae</taxon>
        <taxon>Anthemidinae</taxon>
        <taxon>Tanacetum</taxon>
    </lineage>
</organism>
<protein>
    <submittedName>
        <fullName evidence="1">Uncharacterized protein</fullName>
    </submittedName>
</protein>
<dbReference type="EMBL" id="BKCJ011303704">
    <property type="protein sequence ID" value="GFD17898.1"/>
    <property type="molecule type" value="Genomic_DNA"/>
</dbReference>
<sequence>INPLISEPSDTFLMWDKEIKFNPLKDIDPVSIPRVSQKPLDSLDCISKTFVMTITNPLFDFDYEFTSISNNPIFDIQNEDSDDPKGRP</sequence>
<accession>A0A699U9I6</accession>
<gene>
    <name evidence="1" type="ORF">Tci_889867</name>
</gene>